<keyword evidence="7" id="KW-0539">Nucleus</keyword>
<feature type="non-terminal residue" evidence="10">
    <location>
        <position position="1"/>
    </location>
</feature>
<comment type="caution">
    <text evidence="10">The sequence shown here is derived from an EMBL/GenBank/DDBJ whole genome shotgun (WGS) entry which is preliminary data.</text>
</comment>
<keyword evidence="5" id="KW-0479">Metal-binding</keyword>
<comment type="cofactor">
    <cofactor evidence="1">
        <name>a divalent metal cation</name>
        <dbReference type="ChEBI" id="CHEBI:60240"/>
    </cofactor>
</comment>
<feature type="domain" description="DDE Tnp4" evidence="9">
    <location>
        <begin position="279"/>
        <end position="364"/>
    </location>
</feature>
<keyword evidence="6" id="KW-0378">Hydrolase</keyword>
<feature type="region of interest" description="Disordered" evidence="8">
    <location>
        <begin position="1"/>
        <end position="29"/>
    </location>
</feature>
<proteinExistence type="inferred from homology"/>
<keyword evidence="4" id="KW-0540">Nuclease</keyword>
<dbReference type="GO" id="GO:0005634">
    <property type="term" value="C:nucleus"/>
    <property type="evidence" value="ECO:0007669"/>
    <property type="project" value="UniProtKB-SubCell"/>
</dbReference>
<dbReference type="PANTHER" id="PTHR22930:SF289">
    <property type="entry name" value="DDE TNP4 DOMAIN-CONTAINING PROTEIN-RELATED"/>
    <property type="match status" value="1"/>
</dbReference>
<reference evidence="10" key="1">
    <citation type="journal article" date="2023" name="IScience">
        <title>Live-bearing cockroach genome reveals convergent evolutionary mechanisms linked to viviparity in insects and beyond.</title>
        <authorList>
            <person name="Fouks B."/>
            <person name="Harrison M.C."/>
            <person name="Mikhailova A.A."/>
            <person name="Marchal E."/>
            <person name="English S."/>
            <person name="Carruthers M."/>
            <person name="Jennings E.C."/>
            <person name="Chiamaka E.L."/>
            <person name="Frigard R.A."/>
            <person name="Pippel M."/>
            <person name="Attardo G.M."/>
            <person name="Benoit J.B."/>
            <person name="Bornberg-Bauer E."/>
            <person name="Tobe S.S."/>
        </authorList>
    </citation>
    <scope>NUCLEOTIDE SEQUENCE</scope>
    <source>
        <tissue evidence="10">Testes</tissue>
    </source>
</reference>
<reference evidence="10" key="2">
    <citation type="submission" date="2023-05" db="EMBL/GenBank/DDBJ databases">
        <authorList>
            <person name="Fouks B."/>
        </authorList>
    </citation>
    <scope>NUCLEOTIDE SEQUENCE</scope>
    <source>
        <strain evidence="10">Stay&amp;Tobe</strain>
        <tissue evidence="10">Testes</tissue>
    </source>
</reference>
<evidence type="ECO:0000256" key="2">
    <source>
        <dbReference type="ARBA" id="ARBA00004123"/>
    </source>
</evidence>
<dbReference type="InterPro" id="IPR027806">
    <property type="entry name" value="HARBI1_dom"/>
</dbReference>
<evidence type="ECO:0000256" key="3">
    <source>
        <dbReference type="ARBA" id="ARBA00006958"/>
    </source>
</evidence>
<dbReference type="Proteomes" id="UP001233999">
    <property type="component" value="Unassembled WGS sequence"/>
</dbReference>
<dbReference type="GO" id="GO:0004518">
    <property type="term" value="F:nuclease activity"/>
    <property type="evidence" value="ECO:0007669"/>
    <property type="project" value="UniProtKB-KW"/>
</dbReference>
<evidence type="ECO:0000256" key="8">
    <source>
        <dbReference type="SAM" id="MobiDB-lite"/>
    </source>
</evidence>
<evidence type="ECO:0000256" key="4">
    <source>
        <dbReference type="ARBA" id="ARBA00022722"/>
    </source>
</evidence>
<dbReference type="AlphaFoldDB" id="A0AAD8E6S3"/>
<keyword evidence="11" id="KW-1185">Reference proteome</keyword>
<dbReference type="EMBL" id="JASPKZ010008433">
    <property type="protein sequence ID" value="KAJ9579415.1"/>
    <property type="molecule type" value="Genomic_DNA"/>
</dbReference>
<dbReference type="Pfam" id="PF02958">
    <property type="entry name" value="EcKL"/>
    <property type="match status" value="1"/>
</dbReference>
<evidence type="ECO:0000313" key="10">
    <source>
        <dbReference type="EMBL" id="KAJ9579415.1"/>
    </source>
</evidence>
<dbReference type="InterPro" id="IPR045249">
    <property type="entry name" value="HARBI1-like"/>
</dbReference>
<comment type="similarity">
    <text evidence="3">Belongs to the HARBI1 family.</text>
</comment>
<protein>
    <recommendedName>
        <fullName evidence="9">DDE Tnp4 domain-containing protein</fullName>
    </recommendedName>
</protein>
<sequence length="369" mass="41963">VELRQYETSELADEGLSETSTSDSNEKPDASTAFILEAKTYMNIHSPMSDTLKENIPDYKPFAPKFVYLYQKQPINAIVIEDLKKDKFCLANVRLGLDLKHCQLVMSKIAQYHASSVVLLTITSDTGEVQDMSDDEVLYDMLLKTRKLRKIRERPDHIERYDEEEFFVRFRLGKDSVIFIHDMIRHKLQHKTQRNHAISSMAQLLLTLRYYACGNFLICMGDFCGIDKGTTSRIIRRVSEAIAGLGRTFIRLPETEEEISQVQQGFYEIASFPKVIGALDCTHVKISSPGGPNAEEYRGRKGYFSINVQTVCDAQLKILDIVSRWQGSTHDQTIFNNSALKAQFERGQMGNSVLLGDSGYAMKNTVVSW</sequence>
<evidence type="ECO:0000259" key="9">
    <source>
        <dbReference type="Pfam" id="PF13359"/>
    </source>
</evidence>
<comment type="subcellular location">
    <subcellularLocation>
        <location evidence="2">Nucleus</location>
    </subcellularLocation>
</comment>
<accession>A0AAD8E6S3</accession>
<dbReference type="GO" id="GO:0046872">
    <property type="term" value="F:metal ion binding"/>
    <property type="evidence" value="ECO:0007669"/>
    <property type="project" value="UniProtKB-KW"/>
</dbReference>
<evidence type="ECO:0000313" key="11">
    <source>
        <dbReference type="Proteomes" id="UP001233999"/>
    </source>
</evidence>
<feature type="non-terminal residue" evidence="10">
    <location>
        <position position="369"/>
    </location>
</feature>
<gene>
    <name evidence="10" type="ORF">L9F63_024478</name>
</gene>
<name>A0AAD8E6S3_DIPPU</name>
<dbReference type="PANTHER" id="PTHR22930">
    <property type="match status" value="1"/>
</dbReference>
<dbReference type="InterPro" id="IPR004119">
    <property type="entry name" value="EcKL"/>
</dbReference>
<organism evidence="10 11">
    <name type="scientific">Diploptera punctata</name>
    <name type="common">Pacific beetle cockroach</name>
    <dbReference type="NCBI Taxonomy" id="6984"/>
    <lineage>
        <taxon>Eukaryota</taxon>
        <taxon>Metazoa</taxon>
        <taxon>Ecdysozoa</taxon>
        <taxon>Arthropoda</taxon>
        <taxon>Hexapoda</taxon>
        <taxon>Insecta</taxon>
        <taxon>Pterygota</taxon>
        <taxon>Neoptera</taxon>
        <taxon>Polyneoptera</taxon>
        <taxon>Dictyoptera</taxon>
        <taxon>Blattodea</taxon>
        <taxon>Blaberoidea</taxon>
        <taxon>Blaberidae</taxon>
        <taxon>Diplopterinae</taxon>
        <taxon>Diploptera</taxon>
    </lineage>
</organism>
<evidence type="ECO:0000256" key="7">
    <source>
        <dbReference type="ARBA" id="ARBA00023242"/>
    </source>
</evidence>
<evidence type="ECO:0000256" key="6">
    <source>
        <dbReference type="ARBA" id="ARBA00022801"/>
    </source>
</evidence>
<evidence type="ECO:0000256" key="1">
    <source>
        <dbReference type="ARBA" id="ARBA00001968"/>
    </source>
</evidence>
<dbReference type="Pfam" id="PF13359">
    <property type="entry name" value="DDE_Tnp_4"/>
    <property type="match status" value="1"/>
</dbReference>
<evidence type="ECO:0000256" key="5">
    <source>
        <dbReference type="ARBA" id="ARBA00022723"/>
    </source>
</evidence>
<dbReference type="GO" id="GO:0016787">
    <property type="term" value="F:hydrolase activity"/>
    <property type="evidence" value="ECO:0007669"/>
    <property type="project" value="UniProtKB-KW"/>
</dbReference>